<feature type="transmembrane region" description="Helical" evidence="13">
    <location>
        <begin position="34"/>
        <end position="52"/>
    </location>
</feature>
<protein>
    <submittedName>
        <fullName evidence="15 17 18">Cationic amino acid transporter 3</fullName>
    </submittedName>
</protein>
<dbReference type="InterPro" id="IPR004755">
    <property type="entry name" value="Cat_AA_permease"/>
</dbReference>
<evidence type="ECO:0000256" key="8">
    <source>
        <dbReference type="ARBA" id="ARBA00023136"/>
    </source>
</evidence>
<name>W5UCY7_ICTPU</name>
<dbReference type="FunFam" id="1.20.1740.10:FF:000009">
    <property type="entry name" value="Low affinity cationic amino acid transporter 2"/>
    <property type="match status" value="1"/>
</dbReference>
<dbReference type="OrthoDB" id="3900342at2759"/>
<dbReference type="InterPro" id="IPR029485">
    <property type="entry name" value="CAT_C"/>
</dbReference>
<evidence type="ECO:0000256" key="3">
    <source>
        <dbReference type="ARBA" id="ARBA00022448"/>
    </source>
</evidence>
<evidence type="ECO:0000259" key="14">
    <source>
        <dbReference type="Pfam" id="PF13906"/>
    </source>
</evidence>
<dbReference type="Proteomes" id="UP000221080">
    <property type="component" value="Chromosome 18"/>
</dbReference>
<dbReference type="InterPro" id="IPR002293">
    <property type="entry name" value="AA/rel_permease1"/>
</dbReference>
<evidence type="ECO:0000256" key="13">
    <source>
        <dbReference type="SAM" id="Phobius"/>
    </source>
</evidence>
<gene>
    <name evidence="15" type="primary">SLC7A3</name>
    <name evidence="17 18" type="synonym">slc7a3a</name>
</gene>
<keyword evidence="3" id="KW-0813">Transport</keyword>
<keyword evidence="16" id="KW-1185">Reference proteome</keyword>
<comment type="catalytic activity">
    <reaction evidence="11">
        <text>L-arginine(in) = L-arginine(out)</text>
        <dbReference type="Rhea" id="RHEA:32143"/>
        <dbReference type="ChEBI" id="CHEBI:32682"/>
    </reaction>
</comment>
<comment type="subcellular location">
    <subcellularLocation>
        <location evidence="1">Cell membrane</location>
        <topology evidence="1">Multi-pass membrane protein</topology>
    </subcellularLocation>
</comment>
<dbReference type="GeneTree" id="ENSGT00940000154651"/>
<feature type="transmembrane region" description="Helical" evidence="13">
    <location>
        <begin position="496"/>
        <end position="516"/>
    </location>
</feature>
<reference evidence="17 18" key="3">
    <citation type="submission" date="2025-04" db="UniProtKB">
        <authorList>
            <consortium name="RefSeq"/>
        </authorList>
    </citation>
    <scope>IDENTIFICATION</scope>
    <source>
        <tissue evidence="17 18">Blood</tissue>
    </source>
</reference>
<evidence type="ECO:0000256" key="5">
    <source>
        <dbReference type="ARBA" id="ARBA00022692"/>
    </source>
</evidence>
<dbReference type="PANTHER" id="PTHR43243:SF20">
    <property type="entry name" value="CATIONIC AMINO ACID TRANSPORTER 3"/>
    <property type="match status" value="1"/>
</dbReference>
<evidence type="ECO:0000256" key="11">
    <source>
        <dbReference type="ARBA" id="ARBA00034423"/>
    </source>
</evidence>
<feature type="transmembrane region" description="Helical" evidence="13">
    <location>
        <begin position="561"/>
        <end position="578"/>
    </location>
</feature>
<proteinExistence type="evidence at transcript level"/>
<dbReference type="AlphaFoldDB" id="W5UCY7"/>
<dbReference type="STRING" id="7998.ENSIPUP00000036111"/>
<feature type="transmembrane region" description="Helical" evidence="13">
    <location>
        <begin position="333"/>
        <end position="354"/>
    </location>
</feature>
<feature type="transmembrane region" description="Helical" evidence="13">
    <location>
        <begin position="96"/>
        <end position="122"/>
    </location>
</feature>
<evidence type="ECO:0000256" key="2">
    <source>
        <dbReference type="ARBA" id="ARBA00008572"/>
    </source>
</evidence>
<evidence type="ECO:0000256" key="6">
    <source>
        <dbReference type="ARBA" id="ARBA00022970"/>
    </source>
</evidence>
<evidence type="ECO:0000313" key="15">
    <source>
        <dbReference type="EMBL" id="AHH39876.1"/>
    </source>
</evidence>
<evidence type="ECO:0000256" key="4">
    <source>
        <dbReference type="ARBA" id="ARBA00022475"/>
    </source>
</evidence>
<evidence type="ECO:0000256" key="12">
    <source>
        <dbReference type="ARBA" id="ARBA00034450"/>
    </source>
</evidence>
<comment type="catalytic activity">
    <reaction evidence="12">
        <text>L-ornithine(in) = L-ornithine(out)</text>
        <dbReference type="Rhea" id="RHEA:71199"/>
        <dbReference type="ChEBI" id="CHEBI:46911"/>
    </reaction>
</comment>
<evidence type="ECO:0000256" key="10">
    <source>
        <dbReference type="ARBA" id="ARBA00034422"/>
    </source>
</evidence>
<dbReference type="CTD" id="492363"/>
<feature type="domain" description="Cationic amino acid transporter C-terminal" evidence="14">
    <location>
        <begin position="559"/>
        <end position="609"/>
    </location>
</feature>
<dbReference type="Pfam" id="PF13520">
    <property type="entry name" value="AA_permease_2"/>
    <property type="match status" value="1"/>
</dbReference>
<dbReference type="NCBIfam" id="TIGR00906">
    <property type="entry name" value="2A0303"/>
    <property type="match status" value="1"/>
</dbReference>
<sequence length="640" mass="69720">MVDKLASVGRMLLRRRVLDCSSVETRFARCLSTLDLVALGVGSTLGAGVYVLAGEVAREKAGPAIVLCFLVAALSSMLAGLCYAEFGARVPKTGSAYLYSYVTVGEIWAFITGWNLILSYVIGTASVARAWSSTFDNLIEQRISTFFRSVMSMKVPGNVLAEYPDLFALVLILLLTGLLAFGVNESALVNKIFTGINLVVLGFVMISGFVKGNTANWNLTKDDFVNDTNITAPEYVLKSFGDGGFAPFGFRGILAGAATCFYAFVGFDCIATTSEEAKNPMRSIPVGIVVSLLICFFAYFGVSAALTLMMPYYKLNTQSPLPEAFSYVGWAPARYIVAVGSLCALSTSLLGSMFPMPRVIYAMAEDGLLFRFLSSINKRTKTPLLATAVSGFVAALMAFLFDLAALVDLMSIGTLLAYSLVAVCVLILRYQPGMLGSSSQSEKLVELVGGEKVAVSADSGDEYCLDSDDRLPREEFSFKLLLVPSRDTPTKMSGTIVYAVTAIISMLITVLCGVLALWLDELMNGHPVWVAVCAVLTLLCFFCVIIIWRQPESKEVLTFKVPLLPWLPLFSVFVNIYLMMQLDLATWCRFAVWMAVGFAIYFFYGIWNSSEALNSIQRKKNKKTPIYLGADESELEGMSP</sequence>
<evidence type="ECO:0000313" key="17">
    <source>
        <dbReference type="RefSeq" id="XP_017348130.1"/>
    </source>
</evidence>
<dbReference type="OMA" id="YGMEMED"/>
<dbReference type="EMBL" id="JT412506">
    <property type="protein sequence ID" value="AHH39876.1"/>
    <property type="molecule type" value="mRNA"/>
</dbReference>
<dbReference type="Gene3D" id="1.20.1740.10">
    <property type="entry name" value="Amino acid/polyamine transporter I"/>
    <property type="match status" value="2"/>
</dbReference>
<keyword evidence="8 13" id="KW-0472">Membrane</keyword>
<evidence type="ECO:0000256" key="7">
    <source>
        <dbReference type="ARBA" id="ARBA00022989"/>
    </source>
</evidence>
<dbReference type="FunFam" id="1.20.1740.10:FF:000024">
    <property type="entry name" value="High affinity cationic amino acid transporter 1"/>
    <property type="match status" value="1"/>
</dbReference>
<feature type="transmembrane region" description="Helical" evidence="13">
    <location>
        <begin position="245"/>
        <end position="265"/>
    </location>
</feature>
<feature type="transmembrane region" description="Helical" evidence="13">
    <location>
        <begin position="286"/>
        <end position="313"/>
    </location>
</feature>
<accession>W5UCY7</accession>
<evidence type="ECO:0000313" key="18">
    <source>
        <dbReference type="RefSeq" id="XP_047017969.1"/>
    </source>
</evidence>
<evidence type="ECO:0000313" key="16">
    <source>
        <dbReference type="Proteomes" id="UP000221080"/>
    </source>
</evidence>
<dbReference type="PIRSF" id="PIRSF006060">
    <property type="entry name" value="AA_transporter"/>
    <property type="match status" value="1"/>
</dbReference>
<feature type="transmembrane region" description="Helical" evidence="13">
    <location>
        <begin position="590"/>
        <end position="610"/>
    </location>
</feature>
<dbReference type="RefSeq" id="XP_017348130.1">
    <property type="nucleotide sequence ID" value="XM_017492641.3"/>
</dbReference>
<feature type="transmembrane region" description="Helical" evidence="13">
    <location>
        <begin position="409"/>
        <end position="428"/>
    </location>
</feature>
<comment type="catalytic activity">
    <reaction evidence="10">
        <text>L-lysine(in) = L-lysine(out)</text>
        <dbReference type="Rhea" id="RHEA:70935"/>
        <dbReference type="ChEBI" id="CHEBI:32551"/>
    </reaction>
</comment>
<feature type="transmembrane region" description="Helical" evidence="13">
    <location>
        <begin position="64"/>
        <end position="84"/>
    </location>
</feature>
<comment type="similarity">
    <text evidence="2">Belongs to the amino acid-polyamine-organocation (APC) superfamily. Cationic amino acid transporter (CAT) (TC 2.A.3.3) family.</text>
</comment>
<feature type="transmembrane region" description="Helical" evidence="13">
    <location>
        <begin position="192"/>
        <end position="210"/>
    </location>
</feature>
<evidence type="ECO:0000256" key="1">
    <source>
        <dbReference type="ARBA" id="ARBA00004651"/>
    </source>
</evidence>
<keyword evidence="6" id="KW-0029">Amino-acid transport</keyword>
<reference evidence="16" key="2">
    <citation type="journal article" date="2016" name="Nat. Commun.">
        <title>The channel catfish genome sequence provides insights into the evolution of scale formation in teleosts.</title>
        <authorList>
            <person name="Liu Z."/>
            <person name="Liu S."/>
            <person name="Yao J."/>
            <person name="Bao L."/>
            <person name="Zhang J."/>
            <person name="Li Y."/>
            <person name="Jiang C."/>
            <person name="Sun L."/>
            <person name="Wang R."/>
            <person name="Zhang Y."/>
            <person name="Zhou T."/>
            <person name="Zeng Q."/>
            <person name="Fu Q."/>
            <person name="Gao S."/>
            <person name="Li N."/>
            <person name="Koren S."/>
            <person name="Jiang Y."/>
            <person name="Zimin A."/>
            <person name="Xu P."/>
            <person name="Phillippy A.M."/>
            <person name="Geng X."/>
            <person name="Song L."/>
            <person name="Sun F."/>
            <person name="Li C."/>
            <person name="Wang X."/>
            <person name="Chen A."/>
            <person name="Jin Y."/>
            <person name="Yuan Z."/>
            <person name="Yang Y."/>
            <person name="Tan S."/>
            <person name="Peatman E."/>
            <person name="Lu J."/>
            <person name="Qin Z."/>
            <person name="Dunham R."/>
            <person name="Li Z."/>
            <person name="Sonstegard T."/>
            <person name="Feng J."/>
            <person name="Danzmann R.G."/>
            <person name="Schroeder S."/>
            <person name="Scheffler B."/>
            <person name="Duke M.V."/>
            <person name="Ballard L."/>
            <person name="Kucuktas H."/>
            <person name="Kaltenboeck L."/>
            <person name="Liu H."/>
            <person name="Armbruster J."/>
            <person name="Xie Y."/>
            <person name="Kirby M.L."/>
            <person name="Tian Y."/>
            <person name="Flanagan M.E."/>
            <person name="Mu W."/>
            <person name="Waldbieser G.C."/>
        </authorList>
    </citation>
    <scope>NUCLEOTIDE SEQUENCE [LARGE SCALE GENOMIC DNA]</scope>
    <source>
        <strain evidence="16">SDA103</strain>
    </source>
</reference>
<keyword evidence="5 13" id="KW-0812">Transmembrane</keyword>
<keyword evidence="7 13" id="KW-1133">Transmembrane helix</keyword>
<dbReference type="GeneID" id="108278909"/>
<reference evidence="15" key="1">
    <citation type="journal article" date="2012" name="BMC Genomics">
        <title>Efficient assembly and annotation of the transcriptome of catfish by RNA-Seq analysis of a doubled haploid homozygote.</title>
        <authorList>
            <person name="Liu S."/>
            <person name="Zhang Y."/>
            <person name="Zhou Z."/>
            <person name="Waldbieser G."/>
            <person name="Sun F."/>
            <person name="Lu J."/>
            <person name="Zhang J."/>
            <person name="Jiang Y."/>
            <person name="Zhang H."/>
            <person name="Wang X."/>
            <person name="Rajendran K.V."/>
            <person name="Khoo L."/>
            <person name="Kucuktas H."/>
            <person name="Peatman E."/>
            <person name="Liu Z."/>
        </authorList>
    </citation>
    <scope>NUCLEOTIDE SEQUENCE</scope>
    <source>
        <tissue evidence="15">Mixed</tissue>
    </source>
</reference>
<dbReference type="KEGG" id="ipu:108278909"/>
<keyword evidence="9" id="KW-0325">Glycoprotein</keyword>
<organism evidence="15">
    <name type="scientific">Ictalurus punctatus</name>
    <name type="common">Channel catfish</name>
    <name type="synonym">Silurus punctatus</name>
    <dbReference type="NCBI Taxonomy" id="7998"/>
    <lineage>
        <taxon>Eukaryota</taxon>
        <taxon>Metazoa</taxon>
        <taxon>Chordata</taxon>
        <taxon>Craniata</taxon>
        <taxon>Vertebrata</taxon>
        <taxon>Euteleostomi</taxon>
        <taxon>Actinopterygii</taxon>
        <taxon>Neopterygii</taxon>
        <taxon>Teleostei</taxon>
        <taxon>Ostariophysi</taxon>
        <taxon>Siluriformes</taxon>
        <taxon>Ictaluridae</taxon>
        <taxon>Ictalurus</taxon>
    </lineage>
</organism>
<feature type="transmembrane region" description="Helical" evidence="13">
    <location>
        <begin position="528"/>
        <end position="549"/>
    </location>
</feature>
<keyword evidence="4" id="KW-1003">Cell membrane</keyword>
<feature type="transmembrane region" description="Helical" evidence="13">
    <location>
        <begin position="166"/>
        <end position="183"/>
    </location>
</feature>
<dbReference type="RefSeq" id="XP_047017969.1">
    <property type="nucleotide sequence ID" value="XM_047162013.2"/>
</dbReference>
<dbReference type="PANTHER" id="PTHR43243">
    <property type="entry name" value="INNER MEMBRANE TRANSPORTER YGJI-RELATED"/>
    <property type="match status" value="1"/>
</dbReference>
<dbReference type="Pfam" id="PF13906">
    <property type="entry name" value="AA_permease_C"/>
    <property type="match status" value="1"/>
</dbReference>
<feature type="transmembrane region" description="Helical" evidence="13">
    <location>
        <begin position="384"/>
        <end position="403"/>
    </location>
</feature>
<dbReference type="GO" id="GO:0061459">
    <property type="term" value="F:L-arginine transmembrane transporter activity"/>
    <property type="evidence" value="ECO:0007669"/>
    <property type="project" value="UniProtKB-ARBA"/>
</dbReference>
<evidence type="ECO:0000256" key="9">
    <source>
        <dbReference type="ARBA" id="ARBA00023180"/>
    </source>
</evidence>
<dbReference type="GO" id="GO:0005886">
    <property type="term" value="C:plasma membrane"/>
    <property type="evidence" value="ECO:0007669"/>
    <property type="project" value="UniProtKB-SubCell"/>
</dbReference>